<feature type="compositionally biased region" description="Low complexity" evidence="1">
    <location>
        <begin position="61"/>
        <end position="72"/>
    </location>
</feature>
<feature type="compositionally biased region" description="Polar residues" evidence="1">
    <location>
        <begin position="1"/>
        <end position="20"/>
    </location>
</feature>
<feature type="compositionally biased region" description="Basic and acidic residues" evidence="1">
    <location>
        <begin position="191"/>
        <end position="202"/>
    </location>
</feature>
<dbReference type="OrthoDB" id="3269550at2759"/>
<feature type="region of interest" description="Disordered" evidence="1">
    <location>
        <begin position="183"/>
        <end position="220"/>
    </location>
</feature>
<proteinExistence type="predicted"/>
<reference evidence="2" key="1">
    <citation type="submission" date="2020-11" db="EMBL/GenBank/DDBJ databases">
        <title>Adaptations for nitrogen fixation in a non-lichenized fungal sporocarp promotes dispersal by wood-feeding termites.</title>
        <authorList>
            <consortium name="DOE Joint Genome Institute"/>
            <person name="Koch R.A."/>
            <person name="Yoon G."/>
            <person name="Arayal U."/>
            <person name="Lail K."/>
            <person name="Amirebrahimi M."/>
            <person name="Labutti K."/>
            <person name="Lipzen A."/>
            <person name="Riley R."/>
            <person name="Barry K."/>
            <person name="Henrissat B."/>
            <person name="Grigoriev I.V."/>
            <person name="Herr J.R."/>
            <person name="Aime M.C."/>
        </authorList>
    </citation>
    <scope>NUCLEOTIDE SEQUENCE</scope>
    <source>
        <strain evidence="2">MCA 3950</strain>
    </source>
</reference>
<dbReference type="Proteomes" id="UP000812287">
    <property type="component" value="Unassembled WGS sequence"/>
</dbReference>
<sequence>MNANGPQSNGPVPLTTSELDGSNDKATLLKTARKLSRVFGQVSSSDQAMAPPRLFRHKRSASSASSSLGSPKASKRYTSQPDLRQAEVPALPQINETAQGWTLAPQQDMLLDSPSPSFQTETYPPTMPSNSVSSLASTAAAHAVTGRSKDITTGQQPPVPPIPRHGRTGRLVQRKAARMRSFDFTAGSGRQVDDSKAKDLKRSRSLFSHKQGRAGGSEESLDFHQRYNRNFGEEGEISPRQRLLNVKRARKMAQVFGQDPPSELILIDDAQPLSRRHSFSSNVSTHSLVPPTPSLMAGPSPSPEDERMPPHSKDLSDNVVSDLSDVDDFTFTSAFRERRRRAAKLSRFFGVAYQDMSSSVPTTAPPIEERSTPDVQVDVQITGRRFWGFDGGHTTREADMADVIDKLRYLKAA</sequence>
<comment type="caution">
    <text evidence="2">The sequence shown here is derived from an EMBL/GenBank/DDBJ whole genome shotgun (WGS) entry which is preliminary data.</text>
</comment>
<name>A0A9P8AWH8_9AGAR</name>
<protein>
    <submittedName>
        <fullName evidence="2">Uncharacterized protein</fullName>
    </submittedName>
</protein>
<organism evidence="2 3">
    <name type="scientific">Guyanagaster necrorhizus</name>
    <dbReference type="NCBI Taxonomy" id="856835"/>
    <lineage>
        <taxon>Eukaryota</taxon>
        <taxon>Fungi</taxon>
        <taxon>Dikarya</taxon>
        <taxon>Basidiomycota</taxon>
        <taxon>Agaricomycotina</taxon>
        <taxon>Agaricomycetes</taxon>
        <taxon>Agaricomycetidae</taxon>
        <taxon>Agaricales</taxon>
        <taxon>Marasmiineae</taxon>
        <taxon>Physalacriaceae</taxon>
        <taxon>Guyanagaster</taxon>
    </lineage>
</organism>
<dbReference type="GeneID" id="66107611"/>
<evidence type="ECO:0000256" key="1">
    <source>
        <dbReference type="SAM" id="MobiDB-lite"/>
    </source>
</evidence>
<feature type="compositionally biased region" description="Polar residues" evidence="1">
    <location>
        <begin position="114"/>
        <end position="132"/>
    </location>
</feature>
<feature type="region of interest" description="Disordered" evidence="1">
    <location>
        <begin position="146"/>
        <end position="167"/>
    </location>
</feature>
<dbReference type="EMBL" id="MU250526">
    <property type="protein sequence ID" value="KAG7450350.1"/>
    <property type="molecule type" value="Genomic_DNA"/>
</dbReference>
<dbReference type="AlphaFoldDB" id="A0A9P8AWH8"/>
<feature type="region of interest" description="Disordered" evidence="1">
    <location>
        <begin position="277"/>
        <end position="319"/>
    </location>
</feature>
<feature type="compositionally biased region" description="Basic and acidic residues" evidence="1">
    <location>
        <begin position="304"/>
        <end position="316"/>
    </location>
</feature>
<feature type="region of interest" description="Disordered" evidence="1">
    <location>
        <begin position="1"/>
        <end position="25"/>
    </location>
</feature>
<feature type="region of interest" description="Disordered" evidence="1">
    <location>
        <begin position="38"/>
        <end position="132"/>
    </location>
</feature>
<dbReference type="RefSeq" id="XP_043043850.1">
    <property type="nucleotide sequence ID" value="XM_043185314.1"/>
</dbReference>
<gene>
    <name evidence="2" type="ORF">BT62DRAFT_927662</name>
</gene>
<accession>A0A9P8AWH8</accession>
<keyword evidence="3" id="KW-1185">Reference proteome</keyword>
<evidence type="ECO:0000313" key="3">
    <source>
        <dbReference type="Proteomes" id="UP000812287"/>
    </source>
</evidence>
<evidence type="ECO:0000313" key="2">
    <source>
        <dbReference type="EMBL" id="KAG7450350.1"/>
    </source>
</evidence>